<dbReference type="Proteomes" id="UP000238163">
    <property type="component" value="Unassembled WGS sequence"/>
</dbReference>
<dbReference type="EMBL" id="CP018309">
    <property type="protein sequence ID" value="ASI92355.1"/>
    <property type="molecule type" value="Genomic_DNA"/>
</dbReference>
<dbReference type="SMART" id="SM01022">
    <property type="entry name" value="ASCH"/>
    <property type="match status" value="1"/>
</dbReference>
<organism evidence="2 4">
    <name type="scientific">Vibrio mediterranei</name>
    <dbReference type="NCBI Taxonomy" id="689"/>
    <lineage>
        <taxon>Bacteria</taxon>
        <taxon>Pseudomonadati</taxon>
        <taxon>Pseudomonadota</taxon>
        <taxon>Gammaproteobacteria</taxon>
        <taxon>Vibrionales</taxon>
        <taxon>Vibrionaceae</taxon>
        <taxon>Vibrio</taxon>
    </lineage>
</organism>
<dbReference type="RefSeq" id="WP_062459091.1">
    <property type="nucleotide sequence ID" value="NZ_CP018309.1"/>
</dbReference>
<evidence type="ECO:0000313" key="4">
    <source>
        <dbReference type="Proteomes" id="UP000197092"/>
    </source>
</evidence>
<name>A0AAJ3BLK6_9VIBR</name>
<evidence type="ECO:0000313" key="3">
    <source>
        <dbReference type="EMBL" id="PRQ64673.1"/>
    </source>
</evidence>
<dbReference type="AlphaFoldDB" id="A0AAJ3BLK6"/>
<evidence type="ECO:0000259" key="1">
    <source>
        <dbReference type="SMART" id="SM01022"/>
    </source>
</evidence>
<reference evidence="2" key="3">
    <citation type="journal article" date="2018" name="BMC Genomics">
        <title>Comparative genomic analysis reveals the evolution and environmental adaptation strategies of vibrios.</title>
        <authorList>
            <person name="Lin H."/>
            <person name="Yu M."/>
            <person name="Wang X."/>
            <person name="Zhang X.H."/>
        </authorList>
    </citation>
    <scope>NUCLEOTIDE SEQUENCE</scope>
    <source>
        <strain evidence="2">QT6D1</strain>
    </source>
</reference>
<keyword evidence="5" id="KW-1185">Reference proteome</keyword>
<evidence type="ECO:0000313" key="2">
    <source>
        <dbReference type="EMBL" id="ASI92355.1"/>
    </source>
</evidence>
<reference evidence="3" key="2">
    <citation type="submission" date="2017-09" db="EMBL/GenBank/DDBJ databases">
        <authorList>
            <person name="Girard L."/>
            <person name="Lami R."/>
            <person name="Suzuki M."/>
            <person name="Baudart J."/>
        </authorList>
    </citation>
    <scope>NUCLEOTIDE SEQUENCE</scope>
    <source>
        <strain evidence="3">17LN0615E</strain>
    </source>
</reference>
<reference evidence="3 5" key="4">
    <citation type="submission" date="2018-03" db="EMBL/GenBank/DDBJ databases">
        <title>Genetic Diversity and Phenotypic Plasticity of AHL Mediated Quorum Sensing in Environmental Strains of Vibrio mediterranei.</title>
        <authorList>
            <person name="Lantoine F."/>
            <person name="Vouve F."/>
        </authorList>
    </citation>
    <scope>NUCLEOTIDE SEQUENCE [LARGE SCALE GENOMIC DNA]</scope>
    <source>
        <strain evidence="3 5">17LN0615E</strain>
    </source>
</reference>
<dbReference type="InterPro" id="IPR015947">
    <property type="entry name" value="PUA-like_sf"/>
</dbReference>
<proteinExistence type="predicted"/>
<dbReference type="Gene3D" id="2.30.130.30">
    <property type="entry name" value="Hypothetical protein"/>
    <property type="match status" value="1"/>
</dbReference>
<sequence length="131" mass="14873">MTEYPLEIYQAPLDAIRSGVKKVEIRTNNSYEAIEYDKLIPGDRIAFQVISGPPFVGLDVIKPNALTVEVVEVRQYPDPKALLMNEGMQVLSKLCDTIEEGVDMLYSFHEYKEMIPKHGIFAIEIRIVEGE</sequence>
<accession>A0AAJ3BLK6</accession>
<dbReference type="KEGG" id="vsh:BSZ05_21365"/>
<evidence type="ECO:0000313" key="5">
    <source>
        <dbReference type="Proteomes" id="UP000238163"/>
    </source>
</evidence>
<gene>
    <name evidence="2" type="ORF">BSZ05_21365</name>
    <name evidence="3" type="ORF">COR51_26290</name>
</gene>
<protein>
    <recommendedName>
        <fullName evidence="1">ASCH domain-containing protein</fullName>
    </recommendedName>
</protein>
<feature type="domain" description="ASCH" evidence="1">
    <location>
        <begin position="6"/>
        <end position="129"/>
    </location>
</feature>
<reference evidence="4" key="1">
    <citation type="submission" date="2016-12" db="EMBL/GenBank/DDBJ databases">
        <title>Comparative genomic analysis reveals the diversity, evolution, and environmental adaptation strategies of the genus Vibrio.</title>
        <authorList>
            <person name="Lin H."/>
            <person name="Wang X."/>
            <person name="Zhang X.-H."/>
        </authorList>
    </citation>
    <scope>NUCLEOTIDE SEQUENCE [LARGE SCALE GENOMIC DNA]</scope>
    <source>
        <strain evidence="4">QT6D1</strain>
    </source>
</reference>
<dbReference type="InterPro" id="IPR007374">
    <property type="entry name" value="ASCH_domain"/>
</dbReference>
<dbReference type="Proteomes" id="UP000197092">
    <property type="component" value="Chromosome 2"/>
</dbReference>
<dbReference type="EMBL" id="NWTN01000039">
    <property type="protein sequence ID" value="PRQ64673.1"/>
    <property type="molecule type" value="Genomic_DNA"/>
</dbReference>
<dbReference type="SUPFAM" id="SSF88697">
    <property type="entry name" value="PUA domain-like"/>
    <property type="match status" value="1"/>
</dbReference>